<dbReference type="Proteomes" id="UP001060170">
    <property type="component" value="Chromosome 7"/>
</dbReference>
<gene>
    <name evidence="1" type="ORF">MJO28_007616</name>
</gene>
<organism evidence="1 2">
    <name type="scientific">Puccinia striiformis f. sp. tritici</name>
    <dbReference type="NCBI Taxonomy" id="168172"/>
    <lineage>
        <taxon>Eukaryota</taxon>
        <taxon>Fungi</taxon>
        <taxon>Dikarya</taxon>
        <taxon>Basidiomycota</taxon>
        <taxon>Pucciniomycotina</taxon>
        <taxon>Pucciniomycetes</taxon>
        <taxon>Pucciniales</taxon>
        <taxon>Pucciniaceae</taxon>
        <taxon>Puccinia</taxon>
    </lineage>
</organism>
<evidence type="ECO:0000313" key="1">
    <source>
        <dbReference type="EMBL" id="KAI7951932.1"/>
    </source>
</evidence>
<reference evidence="2" key="1">
    <citation type="journal article" date="2018" name="BMC Genomics">
        <title>Genomic insights into host adaptation between the wheat stripe rust pathogen (Puccinia striiformis f. sp. tritici) and the barley stripe rust pathogen (Puccinia striiformis f. sp. hordei).</title>
        <authorList>
            <person name="Xia C."/>
            <person name="Wang M."/>
            <person name="Yin C."/>
            <person name="Cornejo O.E."/>
            <person name="Hulbert S.H."/>
            <person name="Chen X."/>
        </authorList>
    </citation>
    <scope>NUCLEOTIDE SEQUENCE [LARGE SCALE GENOMIC DNA]</scope>
    <source>
        <strain evidence="2">93-210</strain>
    </source>
</reference>
<proteinExistence type="predicted"/>
<keyword evidence="2" id="KW-1185">Reference proteome</keyword>
<name>A0ACC0EEI3_9BASI</name>
<reference evidence="2" key="2">
    <citation type="journal article" date="2018" name="Mol. Plant Microbe Interact.">
        <title>Genome sequence resources for the wheat stripe rust pathogen (Puccinia striiformis f. sp. tritici) and the barley stripe rust pathogen (Puccinia striiformis f. sp. hordei).</title>
        <authorList>
            <person name="Xia C."/>
            <person name="Wang M."/>
            <person name="Yin C."/>
            <person name="Cornejo O.E."/>
            <person name="Hulbert S.H."/>
            <person name="Chen X."/>
        </authorList>
    </citation>
    <scope>NUCLEOTIDE SEQUENCE [LARGE SCALE GENOMIC DNA]</scope>
    <source>
        <strain evidence="2">93-210</strain>
    </source>
</reference>
<sequence>MDLESLRAAANHYAVQWCMSHGMRDEVDDLHSNSKCLVVRTISNPIFSLIIWAILTKSMAGQPGIHFKNTIVAHKLFDT</sequence>
<accession>A0ACC0EEI3</accession>
<comment type="caution">
    <text evidence="1">The sequence shown here is derived from an EMBL/GenBank/DDBJ whole genome shotgun (WGS) entry which is preliminary data.</text>
</comment>
<dbReference type="EMBL" id="CM045871">
    <property type="protein sequence ID" value="KAI7951932.1"/>
    <property type="molecule type" value="Genomic_DNA"/>
</dbReference>
<reference evidence="1 2" key="3">
    <citation type="journal article" date="2022" name="Microbiol. Spectr.">
        <title>Folding features and dynamics of 3D genome architecture in plant fungal pathogens.</title>
        <authorList>
            <person name="Xia C."/>
        </authorList>
    </citation>
    <scope>NUCLEOTIDE SEQUENCE [LARGE SCALE GENOMIC DNA]</scope>
    <source>
        <strain evidence="1 2">93-210</strain>
    </source>
</reference>
<protein>
    <submittedName>
        <fullName evidence="1">Uncharacterized protein</fullName>
    </submittedName>
</protein>
<feature type="non-terminal residue" evidence="1">
    <location>
        <position position="79"/>
    </location>
</feature>
<evidence type="ECO:0000313" key="2">
    <source>
        <dbReference type="Proteomes" id="UP001060170"/>
    </source>
</evidence>